<dbReference type="PANTHER" id="PTHR42754">
    <property type="entry name" value="ENDOGLUCANASE"/>
    <property type="match status" value="1"/>
</dbReference>
<sequence length="984" mass="105073">MPRIHPPLAPLTHSPLAVLALCSVLWTAACGGPSDGAPSPERLMSSKAALLDFQVELPDKDFLSAPALGSHHVSHEGADTTDCGPVSTHPCKTLRYAMGKLPAGYILYVHGSPTPYEGTFNYVDLTGTATTPRRVIGVDSYQHKARIIPYGGKRPFSFGNASYWILKNLIVDCQDQDYAGIYISYSDHIAVQDSIIERCQKAGVSVLQGSHVTIEGNTLSKNLGTDTVTRSDGRVEVVRADGNGVTISRASHHIHVLKNYSFDNSGDSVQCQGSEQEDPLPGGGPNVALNPRHITIEGNDFHDNMENAVDIKSCNDVLITGANRFYNLYAAEEWHDNTPICGGAAVIVHYGATRVRIEDATIFDSGIGIELGRFDLPGASDIVIRRNQIHNMNQNQVVTWPRQQKKFNCGDGITVYRAANVEIYHNTLHKLPHSGIQVHPSSNGAGWEDARDIRIWNNIVSEVDGLAYFDPADTEAPFTRTTRTGGTLFFQPAFVAGVFQSENNLFYHSTGAKFRLDGTAGLTFAQWKAQTSFDHAGTGPTASAEGNPSFRNGLAGDLRLKPGSAGIDTALPDTTNVSRRCGSLSQPDRGAVESDCATSATPSPLWGIQRGTPVTDRLFAVTTNSVGDIFYAGESDGDFGFTNSGGWDAVVGRYSVTGGQGWTRQMGTSSSESANGITVDALDNVFIAGSAGGNIGAPPAGGGDAYVVKYDKNGNRIWKSQLGTTASESFASITSDGTDLYAAGSTRVTQPTYGPPDYYLARLHADGTVAWTRQTGGSGWDELTGIAYSAVHQSIFVVGHGNGGSSGGGISEIYLARYALDGTLVWEARWNKPSPTYLNVAAKSVAVDGAGNVYVGGWTTPFSESYRPLLLKFDGASGTLQWTREWHEQGFTNATIWSVAVAPDGHIYASGSAGNWMSLWKFDSAGIRVWQPHVGEPGGPYTTGMGVAVDVHGDPVMVGSTFGDIFMPSQGGPDDAWIVKYPGD</sequence>
<organism evidence="4 5">
    <name type="scientific">Corallococcus interemptor</name>
    <dbReference type="NCBI Taxonomy" id="2316720"/>
    <lineage>
        <taxon>Bacteria</taxon>
        <taxon>Pseudomonadati</taxon>
        <taxon>Myxococcota</taxon>
        <taxon>Myxococcia</taxon>
        <taxon>Myxococcales</taxon>
        <taxon>Cystobacterineae</taxon>
        <taxon>Myxococcaceae</taxon>
        <taxon>Corallococcus</taxon>
    </lineage>
</organism>
<dbReference type="Pfam" id="PF13229">
    <property type="entry name" value="Beta_helix"/>
    <property type="match status" value="1"/>
</dbReference>
<comment type="caution">
    <text evidence="4">The sequence shown here is derived from an EMBL/GenBank/DDBJ whole genome shotgun (WGS) entry which is preliminary data.</text>
</comment>
<dbReference type="InterPro" id="IPR039448">
    <property type="entry name" value="Beta_helix"/>
</dbReference>
<dbReference type="AlphaFoldDB" id="A0A3A8QUL7"/>
<dbReference type="Gene3D" id="2.160.20.10">
    <property type="entry name" value="Single-stranded right-handed beta-helix, Pectin lyase-like"/>
    <property type="match status" value="2"/>
</dbReference>
<dbReference type="InterPro" id="IPR011050">
    <property type="entry name" value="Pectin_lyase_fold/virulence"/>
</dbReference>
<dbReference type="PANTHER" id="PTHR42754:SF1">
    <property type="entry name" value="LIPOPROTEIN"/>
    <property type="match status" value="1"/>
</dbReference>
<reference evidence="5" key="1">
    <citation type="submission" date="2018-09" db="EMBL/GenBank/DDBJ databases">
        <authorList>
            <person name="Livingstone P.G."/>
            <person name="Whitworth D.E."/>
        </authorList>
    </citation>
    <scope>NUCLEOTIDE SEQUENCE [LARGE SCALE GENOMIC DNA]</scope>
    <source>
        <strain evidence="5">AB047A</strain>
    </source>
</reference>
<feature type="region of interest" description="Disordered" evidence="1">
    <location>
        <begin position="579"/>
        <end position="600"/>
    </location>
</feature>
<protein>
    <recommendedName>
        <fullName evidence="3">Right handed beta helix domain-containing protein</fullName>
    </recommendedName>
</protein>
<gene>
    <name evidence="4" type="ORF">D7X96_11315</name>
</gene>
<evidence type="ECO:0000313" key="5">
    <source>
        <dbReference type="Proteomes" id="UP000282656"/>
    </source>
</evidence>
<evidence type="ECO:0000256" key="1">
    <source>
        <dbReference type="SAM" id="MobiDB-lite"/>
    </source>
</evidence>
<dbReference type="SMART" id="SM00710">
    <property type="entry name" value="PbH1"/>
    <property type="match status" value="8"/>
</dbReference>
<name>A0A3A8QUL7_9BACT</name>
<accession>A0A3A8QUL7</accession>
<dbReference type="InterPro" id="IPR006626">
    <property type="entry name" value="PbH1"/>
</dbReference>
<proteinExistence type="predicted"/>
<evidence type="ECO:0000259" key="3">
    <source>
        <dbReference type="Pfam" id="PF13229"/>
    </source>
</evidence>
<evidence type="ECO:0000256" key="2">
    <source>
        <dbReference type="SAM" id="SignalP"/>
    </source>
</evidence>
<feature type="domain" description="Right handed beta helix" evidence="3">
    <location>
        <begin position="261"/>
        <end position="443"/>
    </location>
</feature>
<dbReference type="SUPFAM" id="SSF63829">
    <property type="entry name" value="Calcium-dependent phosphotriesterase"/>
    <property type="match status" value="1"/>
</dbReference>
<dbReference type="Proteomes" id="UP000282656">
    <property type="component" value="Unassembled WGS sequence"/>
</dbReference>
<feature type="signal peptide" evidence="2">
    <location>
        <begin position="1"/>
        <end position="28"/>
    </location>
</feature>
<dbReference type="Gene3D" id="2.80.10.50">
    <property type="match status" value="1"/>
</dbReference>
<dbReference type="Pfam" id="PF06739">
    <property type="entry name" value="SBBP"/>
    <property type="match status" value="1"/>
</dbReference>
<keyword evidence="5" id="KW-1185">Reference proteome</keyword>
<feature type="chain" id="PRO_5017419289" description="Right handed beta helix domain-containing protein" evidence="2">
    <location>
        <begin position="29"/>
        <end position="984"/>
    </location>
</feature>
<dbReference type="PROSITE" id="PS51257">
    <property type="entry name" value="PROKAR_LIPOPROTEIN"/>
    <property type="match status" value="1"/>
</dbReference>
<dbReference type="InterPro" id="IPR012334">
    <property type="entry name" value="Pectin_lyas_fold"/>
</dbReference>
<keyword evidence="2" id="KW-0732">Signal</keyword>
<evidence type="ECO:0000313" key="4">
    <source>
        <dbReference type="EMBL" id="RKH70610.1"/>
    </source>
</evidence>
<dbReference type="SUPFAM" id="SSF51126">
    <property type="entry name" value="Pectin lyase-like"/>
    <property type="match status" value="1"/>
</dbReference>
<dbReference type="EMBL" id="RAWM01000022">
    <property type="protein sequence ID" value="RKH70610.1"/>
    <property type="molecule type" value="Genomic_DNA"/>
</dbReference>
<dbReference type="InterPro" id="IPR010620">
    <property type="entry name" value="SBBP_repeat"/>
</dbReference>